<comment type="caution">
    <text evidence="1">The sequence shown here is derived from an EMBL/GenBank/DDBJ whole genome shotgun (WGS) entry which is preliminary data.</text>
</comment>
<accession>A0A5B7HBW7</accession>
<dbReference type="Proteomes" id="UP000324222">
    <property type="component" value="Unassembled WGS sequence"/>
</dbReference>
<keyword evidence="2" id="KW-1185">Reference proteome</keyword>
<gene>
    <name evidence="1" type="ORF">E2C01_060606</name>
</gene>
<protein>
    <submittedName>
        <fullName evidence="1">Uncharacterized protein</fullName>
    </submittedName>
</protein>
<dbReference type="EMBL" id="VSRR010024784">
    <property type="protein sequence ID" value="MPC66458.1"/>
    <property type="molecule type" value="Genomic_DNA"/>
</dbReference>
<reference evidence="1 2" key="1">
    <citation type="submission" date="2019-05" db="EMBL/GenBank/DDBJ databases">
        <title>Another draft genome of Portunus trituberculatus and its Hox gene families provides insights of decapod evolution.</title>
        <authorList>
            <person name="Jeong J.-H."/>
            <person name="Song I."/>
            <person name="Kim S."/>
            <person name="Choi T."/>
            <person name="Kim D."/>
            <person name="Ryu S."/>
            <person name="Kim W."/>
        </authorList>
    </citation>
    <scope>NUCLEOTIDE SEQUENCE [LARGE SCALE GENOMIC DNA]</scope>
    <source>
        <tissue evidence="1">Muscle</tissue>
    </source>
</reference>
<dbReference type="AlphaFoldDB" id="A0A5B7HBW7"/>
<evidence type="ECO:0000313" key="2">
    <source>
        <dbReference type="Proteomes" id="UP000324222"/>
    </source>
</evidence>
<name>A0A5B7HBW7_PORTR</name>
<evidence type="ECO:0000313" key="1">
    <source>
        <dbReference type="EMBL" id="MPC66458.1"/>
    </source>
</evidence>
<proteinExistence type="predicted"/>
<sequence length="67" mass="7756">MTLGWLFPQQLLEKKSISLNTIVKALRRALPSLNPFSVLEQRDNRVDYDRLLCLSQGNASFYCLRDV</sequence>
<organism evidence="1 2">
    <name type="scientific">Portunus trituberculatus</name>
    <name type="common">Swimming crab</name>
    <name type="synonym">Neptunus trituberculatus</name>
    <dbReference type="NCBI Taxonomy" id="210409"/>
    <lineage>
        <taxon>Eukaryota</taxon>
        <taxon>Metazoa</taxon>
        <taxon>Ecdysozoa</taxon>
        <taxon>Arthropoda</taxon>
        <taxon>Crustacea</taxon>
        <taxon>Multicrustacea</taxon>
        <taxon>Malacostraca</taxon>
        <taxon>Eumalacostraca</taxon>
        <taxon>Eucarida</taxon>
        <taxon>Decapoda</taxon>
        <taxon>Pleocyemata</taxon>
        <taxon>Brachyura</taxon>
        <taxon>Eubrachyura</taxon>
        <taxon>Portunoidea</taxon>
        <taxon>Portunidae</taxon>
        <taxon>Portuninae</taxon>
        <taxon>Portunus</taxon>
    </lineage>
</organism>